<dbReference type="Proteomes" id="UP000621266">
    <property type="component" value="Unassembled WGS sequence"/>
</dbReference>
<dbReference type="RefSeq" id="WP_156204946.1">
    <property type="nucleotide sequence ID" value="NZ_WHPN01000036.1"/>
</dbReference>
<evidence type="ECO:0000256" key="7">
    <source>
        <dbReference type="SAM" id="Phobius"/>
    </source>
</evidence>
<evidence type="ECO:0000313" key="8">
    <source>
        <dbReference type="EMBL" id="KAF4410791.1"/>
    </source>
</evidence>
<keyword evidence="2" id="KW-1003">Cell membrane</keyword>
<keyword evidence="5 7" id="KW-0472">Membrane</keyword>
<keyword evidence="4 7" id="KW-1133">Transmembrane helix</keyword>
<feature type="transmembrane region" description="Helical" evidence="7">
    <location>
        <begin position="64"/>
        <end position="81"/>
    </location>
</feature>
<evidence type="ECO:0000256" key="3">
    <source>
        <dbReference type="ARBA" id="ARBA00022692"/>
    </source>
</evidence>
<proteinExistence type="predicted"/>
<feature type="compositionally biased region" description="Gly residues" evidence="6">
    <location>
        <begin position="384"/>
        <end position="455"/>
    </location>
</feature>
<accession>A0ABQ7FPD4</accession>
<evidence type="ECO:0000313" key="9">
    <source>
        <dbReference type="Proteomes" id="UP000621266"/>
    </source>
</evidence>
<gene>
    <name evidence="8" type="ORF">GCU69_01890</name>
</gene>
<reference evidence="8 9" key="1">
    <citation type="submission" date="2019-10" db="EMBL/GenBank/DDBJ databases">
        <title>Streptomyces tenebrisbrunneis sp.nov., an endogenous actinomycete isolated from of Lycium ruthenicum.</title>
        <authorList>
            <person name="Ma L."/>
        </authorList>
    </citation>
    <scope>NUCLEOTIDE SEQUENCE [LARGE SCALE GENOMIC DNA]</scope>
    <source>
        <strain evidence="8 9">TRM 66187</strain>
    </source>
</reference>
<feature type="transmembrane region" description="Helical" evidence="7">
    <location>
        <begin position="39"/>
        <end position="58"/>
    </location>
</feature>
<sequence>MDYSRSLSSFVRTESSAVARAARNAWSGPGRERDLVIQALKAAAAAILAWIVSSWLLADSLALMAPWVAVVLVQATVYRSVAQGVQQLLAIAFGTVLATGALALLGHPVAAMAVVLPLTVLVGNWPRLGHQGIYSATSALFTVSAGEASAGDAGERLLAALLGAAIGIGINALVRPPSYLRDSRKAVGGVVDEVGDILDEIADGMEEPWEYERAVRWYDRAHRLPGMIRDVRTSLAWSRESTRLNPERRWKSEISRLTPAYEEALETLAHVADHVGALTRNLLDAADRRTSDPQPGSEVTGPYAGFLRRVATAVRAYGRSVDGPESAREELRDTLRSAGSLHDTLRRELPRWATGSPEAVAVFGSLLMEARRLSERLVRDGAGDDGGSGDGGESGDWGGSDGSGGSGSSGEPGGPGDPGGAGESGDSGEADGPGGSGGARDAGAPAGSGGSGVSGGSVNSLDTVQSSGQGS</sequence>
<feature type="transmembrane region" description="Helical" evidence="7">
    <location>
        <begin position="88"/>
        <end position="116"/>
    </location>
</feature>
<keyword evidence="3 7" id="KW-0812">Transmembrane</keyword>
<keyword evidence="9" id="KW-1185">Reference proteome</keyword>
<dbReference type="Pfam" id="PF06081">
    <property type="entry name" value="ArAE_1"/>
    <property type="match status" value="1"/>
</dbReference>
<protein>
    <recommendedName>
        <fullName evidence="10">FUSC family protein</fullName>
    </recommendedName>
</protein>
<comment type="caution">
    <text evidence="8">The sequence shown here is derived from an EMBL/GenBank/DDBJ whole genome shotgun (WGS) entry which is preliminary data.</text>
</comment>
<feature type="region of interest" description="Disordered" evidence="6">
    <location>
        <begin position="379"/>
        <end position="471"/>
    </location>
</feature>
<organism evidence="8 9">
    <name type="scientific">Streptomyces lycii</name>
    <dbReference type="NCBI Taxonomy" id="2654337"/>
    <lineage>
        <taxon>Bacteria</taxon>
        <taxon>Bacillati</taxon>
        <taxon>Actinomycetota</taxon>
        <taxon>Actinomycetes</taxon>
        <taxon>Kitasatosporales</taxon>
        <taxon>Streptomycetaceae</taxon>
        <taxon>Streptomyces</taxon>
    </lineage>
</organism>
<feature type="compositionally biased region" description="Polar residues" evidence="6">
    <location>
        <begin position="458"/>
        <end position="471"/>
    </location>
</feature>
<evidence type="ECO:0000256" key="6">
    <source>
        <dbReference type="SAM" id="MobiDB-lite"/>
    </source>
</evidence>
<comment type="subcellular location">
    <subcellularLocation>
        <location evidence="1">Cell membrane</location>
        <topology evidence="1">Multi-pass membrane protein</topology>
    </subcellularLocation>
</comment>
<evidence type="ECO:0000256" key="5">
    <source>
        <dbReference type="ARBA" id="ARBA00023136"/>
    </source>
</evidence>
<evidence type="ECO:0000256" key="4">
    <source>
        <dbReference type="ARBA" id="ARBA00022989"/>
    </source>
</evidence>
<evidence type="ECO:0000256" key="1">
    <source>
        <dbReference type="ARBA" id="ARBA00004651"/>
    </source>
</evidence>
<evidence type="ECO:0000256" key="2">
    <source>
        <dbReference type="ARBA" id="ARBA00022475"/>
    </source>
</evidence>
<name>A0ABQ7FPD4_9ACTN</name>
<evidence type="ECO:0008006" key="10">
    <source>
        <dbReference type="Google" id="ProtNLM"/>
    </source>
</evidence>
<dbReference type="EMBL" id="WHPN01000036">
    <property type="protein sequence ID" value="KAF4410791.1"/>
    <property type="molecule type" value="Genomic_DNA"/>
</dbReference>
<dbReference type="InterPro" id="IPR010343">
    <property type="entry name" value="ArAE_1"/>
</dbReference>